<reference evidence="10 11" key="1">
    <citation type="submission" date="2018-05" db="EMBL/GenBank/DDBJ databases">
        <title>Animal gut microbial communities from fecal samples from Wisconsin, USA.</title>
        <authorList>
            <person name="Neumann A."/>
        </authorList>
    </citation>
    <scope>NUCLEOTIDE SEQUENCE [LARGE SCALE GENOMIC DNA]</scope>
    <source>
        <strain evidence="10 11">UWS4</strain>
    </source>
</reference>
<proteinExistence type="inferred from homology"/>
<dbReference type="EMBL" id="QGHD01000008">
    <property type="protein sequence ID" value="PWL03237.1"/>
    <property type="molecule type" value="Genomic_DNA"/>
</dbReference>
<evidence type="ECO:0000256" key="1">
    <source>
        <dbReference type="ARBA" id="ARBA00004651"/>
    </source>
</evidence>
<feature type="transmembrane region" description="Helical" evidence="8">
    <location>
        <begin position="7"/>
        <end position="29"/>
    </location>
</feature>
<comment type="similarity">
    <text evidence="2">Belongs to the binding-protein-dependent transport system permease family. CysTW subfamily.</text>
</comment>
<evidence type="ECO:0000256" key="8">
    <source>
        <dbReference type="RuleBase" id="RU363032"/>
    </source>
</evidence>
<evidence type="ECO:0000256" key="7">
    <source>
        <dbReference type="ARBA" id="ARBA00023136"/>
    </source>
</evidence>
<feature type="transmembrane region" description="Helical" evidence="8">
    <location>
        <begin position="67"/>
        <end position="88"/>
    </location>
</feature>
<evidence type="ECO:0000259" key="9">
    <source>
        <dbReference type="PROSITE" id="PS50928"/>
    </source>
</evidence>
<dbReference type="Proteomes" id="UP000245523">
    <property type="component" value="Unassembled WGS sequence"/>
</dbReference>
<feature type="transmembrane region" description="Helical" evidence="8">
    <location>
        <begin position="182"/>
        <end position="205"/>
    </location>
</feature>
<keyword evidence="7 8" id="KW-0472">Membrane</keyword>
<gene>
    <name evidence="10" type="ORF">B0H50_10880</name>
</gene>
<keyword evidence="5 8" id="KW-0812">Transmembrane</keyword>
<feature type="domain" description="ABC transmembrane type-1" evidence="9">
    <location>
        <begin position="63"/>
        <end position="258"/>
    </location>
</feature>
<evidence type="ECO:0000256" key="6">
    <source>
        <dbReference type="ARBA" id="ARBA00022989"/>
    </source>
</evidence>
<sequence>MSKRKLPFIVTIITIIGFILLYLPMFLVVEQSFNASKHGFSWSGFTLDWYFGLFENAMVQTTTFNTIILAVVSTLVATILGTLLAIGLHRTPWGKKMQTFFELSINVPVVTPDILMAIALAVVFALFRSWTTIFEPGMLTMIIAHVTLEISFVVLVVQSRLVNIGKEQIEAARDLYATTAGAWIRVILPQLSTAIISGALLAFTLSLDDFILSFFTSGPESQTLPLYIYGSLKRGISPQIHALSTIIFSLTLFLMLLGVLKGIRSERKAEKKKVIS</sequence>
<comment type="caution">
    <text evidence="10">The sequence shown here is derived from an EMBL/GenBank/DDBJ whole genome shotgun (WGS) entry which is preliminary data.</text>
</comment>
<dbReference type="Pfam" id="PF00528">
    <property type="entry name" value="BPD_transp_1"/>
    <property type="match status" value="1"/>
</dbReference>
<evidence type="ECO:0000256" key="3">
    <source>
        <dbReference type="ARBA" id="ARBA00022448"/>
    </source>
</evidence>
<evidence type="ECO:0000256" key="4">
    <source>
        <dbReference type="ARBA" id="ARBA00022475"/>
    </source>
</evidence>
<organism evidence="10 11">
    <name type="scientific">Hallerella porci</name>
    <dbReference type="NCBI Taxonomy" id="1945871"/>
    <lineage>
        <taxon>Bacteria</taxon>
        <taxon>Pseudomonadati</taxon>
        <taxon>Fibrobacterota</taxon>
        <taxon>Fibrobacteria</taxon>
        <taxon>Fibrobacterales</taxon>
        <taxon>Fibrobacteraceae</taxon>
        <taxon>Hallerella</taxon>
    </lineage>
</organism>
<dbReference type="InterPro" id="IPR000515">
    <property type="entry name" value="MetI-like"/>
</dbReference>
<feature type="transmembrane region" description="Helical" evidence="8">
    <location>
        <begin position="139"/>
        <end position="161"/>
    </location>
</feature>
<name>A0ABX5LLQ0_9BACT</name>
<dbReference type="RefSeq" id="WP_199191851.1">
    <property type="nucleotide sequence ID" value="NZ_JAXEIU010000061.1"/>
</dbReference>
<dbReference type="SUPFAM" id="SSF161098">
    <property type="entry name" value="MetI-like"/>
    <property type="match status" value="1"/>
</dbReference>
<evidence type="ECO:0000256" key="5">
    <source>
        <dbReference type="ARBA" id="ARBA00022692"/>
    </source>
</evidence>
<dbReference type="Gene3D" id="1.10.3720.10">
    <property type="entry name" value="MetI-like"/>
    <property type="match status" value="1"/>
</dbReference>
<dbReference type="InterPro" id="IPR035906">
    <property type="entry name" value="MetI-like_sf"/>
</dbReference>
<keyword evidence="4" id="KW-1003">Cell membrane</keyword>
<evidence type="ECO:0000256" key="2">
    <source>
        <dbReference type="ARBA" id="ARBA00007069"/>
    </source>
</evidence>
<keyword evidence="11" id="KW-1185">Reference proteome</keyword>
<evidence type="ECO:0000313" key="10">
    <source>
        <dbReference type="EMBL" id="PWL03237.1"/>
    </source>
</evidence>
<dbReference type="PANTHER" id="PTHR43848">
    <property type="entry name" value="PUTRESCINE TRANSPORT SYSTEM PERMEASE PROTEIN POTI"/>
    <property type="match status" value="1"/>
</dbReference>
<keyword evidence="3 8" id="KW-0813">Transport</keyword>
<dbReference type="InterPro" id="IPR051789">
    <property type="entry name" value="Bact_Polyamine_Transport"/>
</dbReference>
<dbReference type="PANTHER" id="PTHR43848:SF2">
    <property type="entry name" value="PUTRESCINE TRANSPORT SYSTEM PERMEASE PROTEIN POTI"/>
    <property type="match status" value="1"/>
</dbReference>
<protein>
    <submittedName>
        <fullName evidence="10">ABC-type spermidine/putrescine transport system permease subunit II</fullName>
    </submittedName>
</protein>
<comment type="subcellular location">
    <subcellularLocation>
        <location evidence="1 8">Cell membrane</location>
        <topology evidence="1 8">Multi-pass membrane protein</topology>
    </subcellularLocation>
</comment>
<dbReference type="PROSITE" id="PS50928">
    <property type="entry name" value="ABC_TM1"/>
    <property type="match status" value="1"/>
</dbReference>
<evidence type="ECO:0000313" key="11">
    <source>
        <dbReference type="Proteomes" id="UP000245523"/>
    </source>
</evidence>
<feature type="transmembrane region" description="Helical" evidence="8">
    <location>
        <begin position="100"/>
        <end position="127"/>
    </location>
</feature>
<keyword evidence="6 8" id="KW-1133">Transmembrane helix</keyword>
<accession>A0ABX5LLQ0</accession>
<feature type="transmembrane region" description="Helical" evidence="8">
    <location>
        <begin position="240"/>
        <end position="263"/>
    </location>
</feature>
<dbReference type="CDD" id="cd06261">
    <property type="entry name" value="TM_PBP2"/>
    <property type="match status" value="1"/>
</dbReference>